<evidence type="ECO:0000313" key="3">
    <source>
        <dbReference type="EMBL" id="AWN43841.1"/>
    </source>
</evidence>
<dbReference type="AlphaFoldDB" id="A0A2U8WE74"/>
<name>A0A2U8WE74_9HYPH</name>
<feature type="region of interest" description="Disordered" evidence="1">
    <location>
        <begin position="1"/>
        <end position="60"/>
    </location>
</feature>
<dbReference type="OrthoDB" id="15401at2"/>
<keyword evidence="2" id="KW-1133">Transmembrane helix</keyword>
<feature type="transmembrane region" description="Helical" evidence="2">
    <location>
        <begin position="92"/>
        <end position="110"/>
    </location>
</feature>
<accession>A0A2U8WE74</accession>
<gene>
    <name evidence="3" type="ORF">DK389_29120</name>
</gene>
<feature type="compositionally biased region" description="Basic and acidic residues" evidence="1">
    <location>
        <begin position="9"/>
        <end position="39"/>
    </location>
</feature>
<dbReference type="Pfam" id="PF09527">
    <property type="entry name" value="ATPase_gene1"/>
    <property type="match status" value="1"/>
</dbReference>
<dbReference type="EMBL" id="CP029550">
    <property type="protein sequence ID" value="AWN43841.1"/>
    <property type="molecule type" value="Genomic_DNA"/>
</dbReference>
<protein>
    <submittedName>
        <fullName evidence="3">ATP F0F1 synthase subunit I</fullName>
    </submittedName>
</protein>
<evidence type="ECO:0000256" key="1">
    <source>
        <dbReference type="SAM" id="MobiDB-lite"/>
    </source>
</evidence>
<proteinExistence type="predicted"/>
<evidence type="ECO:0000313" key="4">
    <source>
        <dbReference type="Proteomes" id="UP000245926"/>
    </source>
</evidence>
<feature type="transmembrane region" description="Helical" evidence="2">
    <location>
        <begin position="62"/>
        <end position="83"/>
    </location>
</feature>
<reference evidence="4" key="1">
    <citation type="submission" date="2018-05" db="EMBL/GenBank/DDBJ databases">
        <title>Complete Genome Sequence of Methylobacterium sp. 17SD2-17.</title>
        <authorList>
            <person name="Srinivasan S."/>
        </authorList>
    </citation>
    <scope>NUCLEOTIDE SEQUENCE [LARGE SCALE GENOMIC DNA]</scope>
    <source>
        <strain evidence="4">17SD2-17</strain>
    </source>
</reference>
<sequence length="128" mass="13576">MRGFAVGGSDEKGREPGTEPDRDLSARLKRLETQIEQKRISASPAHSSRSGSSAGPSSLGRAMQLSTEFTGAVIAGGILGWIFDRFLGTKPWGMLVLLMLGFAAGVYSVIRASGFGGPHPEPDDRKES</sequence>
<evidence type="ECO:0000256" key="2">
    <source>
        <dbReference type="SAM" id="Phobius"/>
    </source>
</evidence>
<feature type="compositionally biased region" description="Low complexity" evidence="1">
    <location>
        <begin position="41"/>
        <end position="60"/>
    </location>
</feature>
<dbReference type="InterPro" id="IPR032820">
    <property type="entry name" value="ATPase_put"/>
</dbReference>
<dbReference type="RefSeq" id="WP_109895019.1">
    <property type="nucleotide sequence ID" value="NZ_CP029550.1"/>
</dbReference>
<dbReference type="KEGG" id="mets:DK389_29120"/>
<organism evidence="3 4">
    <name type="scientific">Methylobacterium durans</name>
    <dbReference type="NCBI Taxonomy" id="2202825"/>
    <lineage>
        <taxon>Bacteria</taxon>
        <taxon>Pseudomonadati</taxon>
        <taxon>Pseudomonadota</taxon>
        <taxon>Alphaproteobacteria</taxon>
        <taxon>Hyphomicrobiales</taxon>
        <taxon>Methylobacteriaceae</taxon>
        <taxon>Methylobacterium</taxon>
    </lineage>
</organism>
<keyword evidence="2" id="KW-0812">Transmembrane</keyword>
<dbReference type="Proteomes" id="UP000245926">
    <property type="component" value="Chromosome"/>
</dbReference>
<keyword evidence="2" id="KW-0472">Membrane</keyword>
<keyword evidence="4" id="KW-1185">Reference proteome</keyword>